<dbReference type="Gene3D" id="1.25.40.20">
    <property type="entry name" value="Ankyrin repeat-containing domain"/>
    <property type="match status" value="1"/>
</dbReference>
<dbReference type="Proteomes" id="UP000011782">
    <property type="component" value="Unassembled WGS sequence"/>
</dbReference>
<dbReference type="PATRIC" id="fig|1073353.3.peg.1340"/>
<evidence type="ECO:0000256" key="1">
    <source>
        <dbReference type="ARBA" id="ARBA00022737"/>
    </source>
</evidence>
<dbReference type="InterPro" id="IPR051637">
    <property type="entry name" value="Ank_repeat_dom-contain_49"/>
</dbReference>
<evidence type="ECO:0000313" key="4">
    <source>
        <dbReference type="EMBL" id="EMG30480.1"/>
    </source>
</evidence>
<dbReference type="RefSeq" id="WP_002952419.1">
    <property type="nucleotide sequence ID" value="NZ_AOTD01000160.1"/>
</dbReference>
<dbReference type="PANTHER" id="PTHR24180">
    <property type="entry name" value="CYCLIN-DEPENDENT KINASE INHIBITOR 2C-RELATED"/>
    <property type="match status" value="1"/>
</dbReference>
<reference evidence="4 5" key="1">
    <citation type="submission" date="2013-02" db="EMBL/GenBank/DDBJ databases">
        <title>Co-occurrence of anaerobic bacteria in colorectal carcinomas.</title>
        <authorList>
            <person name="Holt R.A."/>
            <person name="Warren R.L."/>
            <person name="Allen-Vercoe E."/>
            <person name="Pleasance S."/>
            <person name="Freeman D.J."/>
            <person name="Watson P."/>
            <person name="Moore R."/>
            <person name="Cochrane K."/>
        </authorList>
    </citation>
    <scope>NUCLEOTIDE SEQUENCE [LARGE SCALE GENOMIC DNA]</scope>
    <source>
        <strain evidence="4 5">CC57C</strain>
    </source>
</reference>
<gene>
    <name evidence="4" type="ORF">H740_06232</name>
</gene>
<evidence type="ECO:0000256" key="2">
    <source>
        <dbReference type="ARBA" id="ARBA00023043"/>
    </source>
</evidence>
<protein>
    <submittedName>
        <fullName evidence="4">Ankyrin repeat-containing protein</fullName>
    </submittedName>
</protein>
<dbReference type="EMBL" id="AOTD01000160">
    <property type="protein sequence ID" value="EMG30480.1"/>
    <property type="molecule type" value="Genomic_DNA"/>
</dbReference>
<feature type="repeat" description="ANK" evidence="3">
    <location>
        <begin position="138"/>
        <end position="170"/>
    </location>
</feature>
<dbReference type="AlphaFoldDB" id="M3GYH0"/>
<dbReference type="PANTHER" id="PTHR24180:SF45">
    <property type="entry name" value="POLY [ADP-RIBOSE] POLYMERASE TANKYRASE"/>
    <property type="match status" value="1"/>
</dbReference>
<dbReference type="Pfam" id="PF12796">
    <property type="entry name" value="Ank_2"/>
    <property type="match status" value="1"/>
</dbReference>
<keyword evidence="2 3" id="KW-0040">ANK repeat</keyword>
<dbReference type="STRING" id="1073353.H740_06232"/>
<dbReference type="PROSITE" id="PS50088">
    <property type="entry name" value="ANK_REPEAT"/>
    <property type="match status" value="2"/>
</dbReference>
<dbReference type="SMART" id="SM00248">
    <property type="entry name" value="ANK"/>
    <property type="match status" value="2"/>
</dbReference>
<dbReference type="InterPro" id="IPR036770">
    <property type="entry name" value="Ankyrin_rpt-contain_sf"/>
</dbReference>
<keyword evidence="1" id="KW-0677">Repeat</keyword>
<proteinExistence type="predicted"/>
<dbReference type="InterPro" id="IPR002110">
    <property type="entry name" value="Ankyrin_rpt"/>
</dbReference>
<name>M3GYH0_9BACT</name>
<sequence>MKKFALGFAALFLVVFVNFIYEKLSRPTHFTVTPDTKIDSNSELAKYVTQEEVDDFGFRYWDIDEYEEHNATLNALRNLLRLKDTDKILNFITRNGLSADIKMKANTTPLMYASFYDDEATAKRLIDMGANAHAKDNYKLSPLAYAIENNSTKTVKLLLDSGVKFSNKEKIQRYLKAPQNDRIKSLTIDGDNIFVEYEAKYGQKNEGSKGWILPFDYIAFGNFTEMLQILFSMGYFDENGNYFKDMEYMPNYEPMLNLLLDNNVSGQPTSEELKEAYKKCHDTYIWYKIRWIDGENINKKRPFYVDMPIKNLEKYCTEPDGTFQDVRTFMSWANEQKRWMQ</sequence>
<evidence type="ECO:0000313" key="5">
    <source>
        <dbReference type="Proteomes" id="UP000011782"/>
    </source>
</evidence>
<accession>M3GYH0</accession>
<organism evidence="4 5">
    <name type="scientific">Campylobacter showae CC57C</name>
    <dbReference type="NCBI Taxonomy" id="1073353"/>
    <lineage>
        <taxon>Bacteria</taxon>
        <taxon>Pseudomonadati</taxon>
        <taxon>Campylobacterota</taxon>
        <taxon>Epsilonproteobacteria</taxon>
        <taxon>Campylobacterales</taxon>
        <taxon>Campylobacteraceae</taxon>
        <taxon>Campylobacter</taxon>
    </lineage>
</organism>
<evidence type="ECO:0000256" key="3">
    <source>
        <dbReference type="PROSITE-ProRule" id="PRU00023"/>
    </source>
</evidence>
<dbReference type="SUPFAM" id="SSF48403">
    <property type="entry name" value="Ankyrin repeat"/>
    <property type="match status" value="1"/>
</dbReference>
<comment type="caution">
    <text evidence="4">The sequence shown here is derived from an EMBL/GenBank/DDBJ whole genome shotgun (WGS) entry which is preliminary data.</text>
</comment>
<feature type="repeat" description="ANK" evidence="3">
    <location>
        <begin position="105"/>
        <end position="137"/>
    </location>
</feature>